<name>A0A5D2BTP1_GOSDA</name>
<dbReference type="Proteomes" id="UP000323506">
    <property type="component" value="Chromosome D08"/>
</dbReference>
<evidence type="ECO:0000313" key="4">
    <source>
        <dbReference type="Proteomes" id="UP000323506"/>
    </source>
</evidence>
<proteinExistence type="predicted"/>
<dbReference type="GO" id="GO:0003677">
    <property type="term" value="F:DNA binding"/>
    <property type="evidence" value="ECO:0007669"/>
    <property type="project" value="InterPro"/>
</dbReference>
<dbReference type="InterPro" id="IPR000305">
    <property type="entry name" value="GIY-YIG_endonuc"/>
</dbReference>
<sequence>MVLIVEEDEIPMQLLAVHVDRSNREDHKKTDHDSHFSEWKLLVGPHDWKNGEGGAVTRYRLENLPKSSGTGIYELAVCKLPSRDRHGKLEPDLVVYLGKAENIRARLQQHGRDGTHLCGKNGFGENGCPLFDIFARGYSITYRWAPMENKADARRTEDELLRTYDYAWNKGSNGVRRHDDILEKLDKRASNLTKLANFSKKHLPSLQKQVGIKIKASKLVSDDNEFGKYKNGENHNFLLQVFNFSRSRPRLVLNHGGSDENETFSCGVVLDDGSISKRPPVEGRKRCSEHKGKKTTGSSTRSSMKSQPHKEDYPEIEHCSPICGVAMDDGSVCRRQPVPGRKRCDLHKGRRIYSSDSVITRYQTMPYAVFNSYSDEKASVFYENHTGMTIPTLVFGPSHAFDLPAMVLPAREQVM</sequence>
<feature type="region of interest" description="Disordered" evidence="1">
    <location>
        <begin position="275"/>
        <end position="312"/>
    </location>
</feature>
<dbReference type="PANTHER" id="PTHR35133">
    <property type="entry name" value="PROTEIN EFFECTOR OF TRANSCRIPTION 2-RELATED"/>
    <property type="match status" value="1"/>
</dbReference>
<feature type="compositionally biased region" description="Basic and acidic residues" evidence="1">
    <location>
        <begin position="279"/>
        <end position="290"/>
    </location>
</feature>
<dbReference type="Pfam" id="PF19239">
    <property type="entry name" value="GIY_YIG_domain"/>
    <property type="match status" value="1"/>
</dbReference>
<dbReference type="GO" id="GO:0006355">
    <property type="term" value="P:regulation of DNA-templated transcription"/>
    <property type="evidence" value="ECO:0007669"/>
    <property type="project" value="InterPro"/>
</dbReference>
<dbReference type="InterPro" id="IPR038909">
    <property type="entry name" value="Effector_transcript"/>
</dbReference>
<evidence type="ECO:0000313" key="3">
    <source>
        <dbReference type="EMBL" id="TYG59473.1"/>
    </source>
</evidence>
<dbReference type="EMBL" id="CM017708">
    <property type="protein sequence ID" value="TYG59473.1"/>
    <property type="molecule type" value="Genomic_DNA"/>
</dbReference>
<feature type="domain" description="GIY-YIG" evidence="2">
    <location>
        <begin position="74"/>
        <end position="174"/>
    </location>
</feature>
<gene>
    <name evidence="3" type="ORF">ES288_D08G305100v1</name>
</gene>
<reference evidence="3 4" key="1">
    <citation type="submission" date="2019-06" db="EMBL/GenBank/DDBJ databases">
        <title>WGS assembly of Gossypium darwinii.</title>
        <authorList>
            <person name="Chen Z.J."/>
            <person name="Sreedasyam A."/>
            <person name="Ando A."/>
            <person name="Song Q."/>
            <person name="De L."/>
            <person name="Hulse-Kemp A."/>
            <person name="Ding M."/>
            <person name="Ye W."/>
            <person name="Kirkbride R."/>
            <person name="Jenkins J."/>
            <person name="Plott C."/>
            <person name="Lovell J."/>
            <person name="Lin Y.-M."/>
            <person name="Vaughn R."/>
            <person name="Liu B."/>
            <person name="Li W."/>
            <person name="Simpson S."/>
            <person name="Scheffler B."/>
            <person name="Saski C."/>
            <person name="Grover C."/>
            <person name="Hu G."/>
            <person name="Conover J."/>
            <person name="Carlson J."/>
            <person name="Shu S."/>
            <person name="Boston L."/>
            <person name="Williams M."/>
            <person name="Peterson D."/>
            <person name="Mcgee K."/>
            <person name="Jones D."/>
            <person name="Wendel J."/>
            <person name="Stelly D."/>
            <person name="Grimwood J."/>
            <person name="Schmutz J."/>
        </authorList>
    </citation>
    <scope>NUCLEOTIDE SEQUENCE [LARGE SCALE GENOMIC DNA]</scope>
    <source>
        <strain evidence="3">1808015.09</strain>
    </source>
</reference>
<feature type="compositionally biased region" description="Low complexity" evidence="1">
    <location>
        <begin position="295"/>
        <end position="306"/>
    </location>
</feature>
<keyword evidence="4" id="KW-1185">Reference proteome</keyword>
<dbReference type="SMART" id="SM00465">
    <property type="entry name" value="GIYc"/>
    <property type="match status" value="1"/>
</dbReference>
<organism evidence="3 4">
    <name type="scientific">Gossypium darwinii</name>
    <name type="common">Darwin's cotton</name>
    <name type="synonym">Gossypium barbadense var. darwinii</name>
    <dbReference type="NCBI Taxonomy" id="34276"/>
    <lineage>
        <taxon>Eukaryota</taxon>
        <taxon>Viridiplantae</taxon>
        <taxon>Streptophyta</taxon>
        <taxon>Embryophyta</taxon>
        <taxon>Tracheophyta</taxon>
        <taxon>Spermatophyta</taxon>
        <taxon>Magnoliopsida</taxon>
        <taxon>eudicotyledons</taxon>
        <taxon>Gunneridae</taxon>
        <taxon>Pentapetalae</taxon>
        <taxon>rosids</taxon>
        <taxon>malvids</taxon>
        <taxon>Malvales</taxon>
        <taxon>Malvaceae</taxon>
        <taxon>Malvoideae</taxon>
        <taxon>Gossypium</taxon>
    </lineage>
</organism>
<dbReference type="PANTHER" id="PTHR35133:SF5">
    <property type="entry name" value="PROTEIN EFFECTOR OF TRANSCRIPTION 2-LIKE"/>
    <property type="match status" value="1"/>
</dbReference>
<evidence type="ECO:0000259" key="2">
    <source>
        <dbReference type="SMART" id="SM00465"/>
    </source>
</evidence>
<protein>
    <recommendedName>
        <fullName evidence="2">GIY-YIG domain-containing protein</fullName>
    </recommendedName>
</protein>
<accession>A0A5D2BTP1</accession>
<dbReference type="AlphaFoldDB" id="A0A5D2BTP1"/>
<evidence type="ECO:0000256" key="1">
    <source>
        <dbReference type="SAM" id="MobiDB-lite"/>
    </source>
</evidence>